<protein>
    <recommendedName>
        <fullName evidence="2">site-specific DNA-methyltransferase (adenine-specific)</fullName>
        <ecNumber evidence="2">2.1.1.72</ecNumber>
    </recommendedName>
</protein>
<keyword evidence="6" id="KW-0680">Restriction system</keyword>
<name>A0AAW3FAD5_BURGA</name>
<dbReference type="GO" id="GO:0003677">
    <property type="term" value="F:DNA binding"/>
    <property type="evidence" value="ECO:0007669"/>
    <property type="project" value="InterPro"/>
</dbReference>
<dbReference type="AlphaFoldDB" id="A0AAW3FAD5"/>
<evidence type="ECO:0000256" key="5">
    <source>
        <dbReference type="ARBA" id="ARBA00022691"/>
    </source>
</evidence>
<dbReference type="GO" id="GO:0009307">
    <property type="term" value="P:DNA restriction-modification system"/>
    <property type="evidence" value="ECO:0007669"/>
    <property type="project" value="UniProtKB-KW"/>
</dbReference>
<comment type="similarity">
    <text evidence="1">Belongs to the N(4)/N(6)-methyltransferase family.</text>
</comment>
<feature type="domain" description="DNA methylase adenine-specific" evidence="9">
    <location>
        <begin position="136"/>
        <end position="237"/>
    </location>
</feature>
<evidence type="ECO:0000313" key="11">
    <source>
        <dbReference type="Proteomes" id="UP000029590"/>
    </source>
</evidence>
<dbReference type="GO" id="GO:0008170">
    <property type="term" value="F:N-methyltransferase activity"/>
    <property type="evidence" value="ECO:0007669"/>
    <property type="project" value="InterPro"/>
</dbReference>
<dbReference type="RefSeq" id="WP_059443214.1">
    <property type="nucleotide sequence ID" value="NZ_KN150851.1"/>
</dbReference>
<gene>
    <name evidence="10" type="ORF">DM48_7854</name>
</gene>
<keyword evidence="3 10" id="KW-0489">Methyltransferase</keyword>
<evidence type="ECO:0000256" key="4">
    <source>
        <dbReference type="ARBA" id="ARBA00022679"/>
    </source>
</evidence>
<dbReference type="EMBL" id="JPGG01000012">
    <property type="protein sequence ID" value="KGC20318.1"/>
    <property type="molecule type" value="Genomic_DNA"/>
</dbReference>
<evidence type="ECO:0000256" key="1">
    <source>
        <dbReference type="ARBA" id="ARBA00006594"/>
    </source>
</evidence>
<evidence type="ECO:0000256" key="7">
    <source>
        <dbReference type="ARBA" id="ARBA00047942"/>
    </source>
</evidence>
<evidence type="ECO:0000259" key="9">
    <source>
        <dbReference type="Pfam" id="PF02384"/>
    </source>
</evidence>
<dbReference type="PANTHER" id="PTHR42933:SF1">
    <property type="entry name" value="SITE-SPECIFIC DNA-METHYLTRANSFERASE (ADENINE-SPECIFIC)"/>
    <property type="match status" value="1"/>
</dbReference>
<evidence type="ECO:0000256" key="2">
    <source>
        <dbReference type="ARBA" id="ARBA00011900"/>
    </source>
</evidence>
<proteinExistence type="inferred from homology"/>
<sequence length="293" mass="32433">MLDSPASSFSPEPSADDATDRPSRRKRGGAGTKPTDPIDRIVKTLRAFGPRHRLEQVFSDFVECAALALSNRADLSQFEAREARYLEVIKPYQADELRAFSEMLANLMLAFLDLSKMGEFADVLGSLYMRLELGNDRAGQFFTPYHVSRMMGQIQVGDGTDIRAREFVTVSDPACGAGGMIIAFADAARSVGLDHRACMHATCIDIDIRCVHMAYVQLSLLDIPAVVIHGNALVSDDRRSVWLTPAHIAGRWSNKLRARDATPEVAEPVRPGRAKASAARFKERLRNFLKVRI</sequence>
<dbReference type="PANTHER" id="PTHR42933">
    <property type="entry name" value="SLR6095 PROTEIN"/>
    <property type="match status" value="1"/>
</dbReference>
<feature type="compositionally biased region" description="Low complexity" evidence="8">
    <location>
        <begin position="1"/>
        <end position="13"/>
    </location>
</feature>
<dbReference type="InterPro" id="IPR051537">
    <property type="entry name" value="DNA_Adenine_Mtase"/>
</dbReference>
<accession>A0AAW3FAD5</accession>
<dbReference type="SUPFAM" id="SSF53335">
    <property type="entry name" value="S-adenosyl-L-methionine-dependent methyltransferases"/>
    <property type="match status" value="1"/>
</dbReference>
<dbReference type="EC" id="2.1.1.72" evidence="2"/>
<comment type="catalytic activity">
    <reaction evidence="7">
        <text>a 2'-deoxyadenosine in DNA + S-adenosyl-L-methionine = an N(6)-methyl-2'-deoxyadenosine in DNA + S-adenosyl-L-homocysteine + H(+)</text>
        <dbReference type="Rhea" id="RHEA:15197"/>
        <dbReference type="Rhea" id="RHEA-COMP:12418"/>
        <dbReference type="Rhea" id="RHEA-COMP:12419"/>
        <dbReference type="ChEBI" id="CHEBI:15378"/>
        <dbReference type="ChEBI" id="CHEBI:57856"/>
        <dbReference type="ChEBI" id="CHEBI:59789"/>
        <dbReference type="ChEBI" id="CHEBI:90615"/>
        <dbReference type="ChEBI" id="CHEBI:90616"/>
        <dbReference type="EC" id="2.1.1.72"/>
    </reaction>
</comment>
<dbReference type="GO" id="GO:0032259">
    <property type="term" value="P:methylation"/>
    <property type="evidence" value="ECO:0007669"/>
    <property type="project" value="UniProtKB-KW"/>
</dbReference>
<dbReference type="InterPro" id="IPR003356">
    <property type="entry name" value="DNA_methylase_A-5"/>
</dbReference>
<evidence type="ECO:0000256" key="8">
    <source>
        <dbReference type="SAM" id="MobiDB-lite"/>
    </source>
</evidence>
<dbReference type="Pfam" id="PF02384">
    <property type="entry name" value="N6_Mtase"/>
    <property type="match status" value="1"/>
</dbReference>
<dbReference type="InterPro" id="IPR029063">
    <property type="entry name" value="SAM-dependent_MTases_sf"/>
</dbReference>
<dbReference type="Gene3D" id="3.40.50.150">
    <property type="entry name" value="Vaccinia Virus protein VP39"/>
    <property type="match status" value="1"/>
</dbReference>
<keyword evidence="5" id="KW-0949">S-adenosyl-L-methionine</keyword>
<evidence type="ECO:0000256" key="3">
    <source>
        <dbReference type="ARBA" id="ARBA00022603"/>
    </source>
</evidence>
<evidence type="ECO:0000256" key="6">
    <source>
        <dbReference type="ARBA" id="ARBA00022747"/>
    </source>
</evidence>
<reference evidence="10 11" key="1">
    <citation type="submission" date="2014-04" db="EMBL/GenBank/DDBJ databases">
        <authorList>
            <person name="Bishop-Lilly K.A."/>
            <person name="Broomall S.M."/>
            <person name="Chain P.S."/>
            <person name="Chertkov O."/>
            <person name="Coyne S.R."/>
            <person name="Daligault H.E."/>
            <person name="Davenport K.W."/>
            <person name="Erkkila T."/>
            <person name="Frey K.G."/>
            <person name="Gibbons H.S."/>
            <person name="Gu W."/>
            <person name="Jaissle J."/>
            <person name="Johnson S.L."/>
            <person name="Koroleva G.I."/>
            <person name="Ladner J.T."/>
            <person name="Lo C.-C."/>
            <person name="Minogue T.D."/>
            <person name="Munk C."/>
            <person name="Palacios G.F."/>
            <person name="Redden C.L."/>
            <person name="Rosenzweig C.N."/>
            <person name="Scholz M.B."/>
            <person name="Teshima H."/>
            <person name="Xu Y."/>
        </authorList>
    </citation>
    <scope>NUCLEOTIDE SEQUENCE [LARGE SCALE GENOMIC DNA]</scope>
    <source>
        <strain evidence="11">gladioli</strain>
    </source>
</reference>
<dbReference type="Proteomes" id="UP000029590">
    <property type="component" value="Unassembled WGS sequence"/>
</dbReference>
<keyword evidence="4" id="KW-0808">Transferase</keyword>
<dbReference type="PRINTS" id="PR00507">
    <property type="entry name" value="N12N6MTFRASE"/>
</dbReference>
<evidence type="ECO:0000313" key="10">
    <source>
        <dbReference type="EMBL" id="KGC20318.1"/>
    </source>
</evidence>
<dbReference type="GO" id="GO:0009007">
    <property type="term" value="F:site-specific DNA-methyltransferase (adenine-specific) activity"/>
    <property type="evidence" value="ECO:0007669"/>
    <property type="project" value="UniProtKB-EC"/>
</dbReference>
<feature type="region of interest" description="Disordered" evidence="8">
    <location>
        <begin position="1"/>
        <end position="37"/>
    </location>
</feature>
<comment type="caution">
    <text evidence="10">The sequence shown here is derived from an EMBL/GenBank/DDBJ whole genome shotgun (WGS) entry which is preliminary data.</text>
</comment>
<organism evidence="10 11">
    <name type="scientific">Burkholderia gladioli</name>
    <name type="common">Pseudomonas marginata</name>
    <name type="synonym">Phytomonas marginata</name>
    <dbReference type="NCBI Taxonomy" id="28095"/>
    <lineage>
        <taxon>Bacteria</taxon>
        <taxon>Pseudomonadati</taxon>
        <taxon>Pseudomonadota</taxon>
        <taxon>Betaproteobacteria</taxon>
        <taxon>Burkholderiales</taxon>
        <taxon>Burkholderiaceae</taxon>
        <taxon>Burkholderia</taxon>
    </lineage>
</organism>